<organism evidence="1 2">
    <name type="scientific">Vibrio fluvialis</name>
    <dbReference type="NCBI Taxonomy" id="676"/>
    <lineage>
        <taxon>Bacteria</taxon>
        <taxon>Pseudomonadati</taxon>
        <taxon>Pseudomonadota</taxon>
        <taxon>Gammaproteobacteria</taxon>
        <taxon>Vibrionales</taxon>
        <taxon>Vibrionaceae</taxon>
        <taxon>Vibrio</taxon>
    </lineage>
</organism>
<protein>
    <recommendedName>
        <fullName evidence="3">Tryptophanase leader peptide</fullName>
    </recommendedName>
</protein>
<evidence type="ECO:0000313" key="2">
    <source>
        <dbReference type="Proteomes" id="UP000254626"/>
    </source>
</evidence>
<comment type="caution">
    <text evidence="1">The sequence shown here is derived from an EMBL/GenBank/DDBJ whole genome shotgun (WGS) entry which is preliminary data.</text>
</comment>
<reference evidence="1 2" key="1">
    <citation type="submission" date="2018-06" db="EMBL/GenBank/DDBJ databases">
        <authorList>
            <consortium name="Pathogen Informatics"/>
            <person name="Doyle S."/>
        </authorList>
    </citation>
    <scope>NUCLEOTIDE SEQUENCE [LARGE SCALE GENOMIC DNA]</scope>
    <source>
        <strain evidence="1 2">NCTC11327</strain>
    </source>
</reference>
<dbReference type="EMBL" id="UHIP01000002">
    <property type="protein sequence ID" value="SUQ26641.1"/>
    <property type="molecule type" value="Genomic_DNA"/>
</dbReference>
<name>A0AAX2LWY1_VIBFL</name>
<proteinExistence type="predicted"/>
<sequence>MDFNATHDIKLVLSSWYNLDYCLSLLSKTSSLA</sequence>
<accession>A0AAX2LWY1</accession>
<evidence type="ECO:0000313" key="1">
    <source>
        <dbReference type="EMBL" id="SUQ26641.1"/>
    </source>
</evidence>
<evidence type="ECO:0008006" key="3">
    <source>
        <dbReference type="Google" id="ProtNLM"/>
    </source>
</evidence>
<dbReference type="AlphaFoldDB" id="A0AAX2LWY1"/>
<dbReference type="Proteomes" id="UP000254626">
    <property type="component" value="Unassembled WGS sequence"/>
</dbReference>
<gene>
    <name evidence="1" type="ORF">NCTC11327_03503</name>
</gene>